<evidence type="ECO:0000256" key="1">
    <source>
        <dbReference type="SAM" id="Phobius"/>
    </source>
</evidence>
<protein>
    <submittedName>
        <fullName evidence="2">Uncharacterized protein</fullName>
    </submittedName>
</protein>
<feature type="transmembrane region" description="Helical" evidence="1">
    <location>
        <begin position="38"/>
        <end position="57"/>
    </location>
</feature>
<sequence>MLTLSGLLFLGGGGCTLASGVLFYLASRNQRLFTQRPGNRHCLLGAMAMGVLAASLLWSITSAATACFMVVLLLMVVCSVFPLFMAMLRPDRK</sequence>
<gene>
    <name evidence="2" type="ORF">HK26_08190</name>
</gene>
<dbReference type="Proteomes" id="UP000194931">
    <property type="component" value="Unassembled WGS sequence"/>
</dbReference>
<feature type="transmembrane region" description="Helical" evidence="1">
    <location>
        <begin position="63"/>
        <end position="88"/>
    </location>
</feature>
<keyword evidence="1" id="KW-0472">Membrane</keyword>
<proteinExistence type="predicted"/>
<accession>A0A252BRP8</accession>
<keyword evidence="1" id="KW-0812">Transmembrane</keyword>
<feature type="transmembrane region" description="Helical" evidence="1">
    <location>
        <begin position="6"/>
        <end position="26"/>
    </location>
</feature>
<keyword evidence="1" id="KW-1133">Transmembrane helix</keyword>
<reference evidence="3" key="1">
    <citation type="submission" date="2014-06" db="EMBL/GenBank/DDBJ databases">
        <authorList>
            <person name="Winans N.J."/>
            <person name="Newell P.D."/>
            <person name="Douglas A.E."/>
        </authorList>
    </citation>
    <scope>NUCLEOTIDE SEQUENCE [LARGE SCALE GENOMIC DNA]</scope>
</reference>
<evidence type="ECO:0000313" key="2">
    <source>
        <dbReference type="EMBL" id="OUJ10685.1"/>
    </source>
</evidence>
<name>A0A252BRP8_9PROT</name>
<dbReference type="STRING" id="1236501.GCA_000613865_03538"/>
<evidence type="ECO:0000313" key="3">
    <source>
        <dbReference type="Proteomes" id="UP000194931"/>
    </source>
</evidence>
<dbReference type="EMBL" id="JOPJ01000041">
    <property type="protein sequence ID" value="OUJ10685.1"/>
    <property type="molecule type" value="Genomic_DNA"/>
</dbReference>
<comment type="caution">
    <text evidence="2">The sequence shown here is derived from an EMBL/GenBank/DDBJ whole genome shotgun (WGS) entry which is preliminary data.</text>
</comment>
<keyword evidence="3" id="KW-1185">Reference proteome</keyword>
<organism evidence="2 3">
    <name type="scientific">Acetobacter okinawensis</name>
    <dbReference type="NCBI Taxonomy" id="1076594"/>
    <lineage>
        <taxon>Bacteria</taxon>
        <taxon>Pseudomonadati</taxon>
        <taxon>Pseudomonadota</taxon>
        <taxon>Alphaproteobacteria</taxon>
        <taxon>Acetobacterales</taxon>
        <taxon>Acetobacteraceae</taxon>
        <taxon>Acetobacter</taxon>
    </lineage>
</organism>
<dbReference type="AlphaFoldDB" id="A0A252BRP8"/>